<name>A0A1R3FY77_COCAP</name>
<evidence type="ECO:0000313" key="2">
    <source>
        <dbReference type="EMBL" id="OMO50783.1"/>
    </source>
</evidence>
<evidence type="ECO:0000256" key="1">
    <source>
        <dbReference type="SAM" id="MobiDB-lite"/>
    </source>
</evidence>
<protein>
    <submittedName>
        <fullName evidence="2">Uncharacterized protein</fullName>
    </submittedName>
</protein>
<feature type="compositionally biased region" description="Gly residues" evidence="1">
    <location>
        <begin position="17"/>
        <end position="26"/>
    </location>
</feature>
<dbReference type="AlphaFoldDB" id="A0A1R3FY77"/>
<sequence length="26" mass="2941">MERRDVDGGRRLFGDFSRGGYGGDHK</sequence>
<keyword evidence="3" id="KW-1185">Reference proteome</keyword>
<reference evidence="2 3" key="1">
    <citation type="submission" date="2013-09" db="EMBL/GenBank/DDBJ databases">
        <title>Corchorus capsularis genome sequencing.</title>
        <authorList>
            <person name="Alam M."/>
            <person name="Haque M.S."/>
            <person name="Islam M.S."/>
            <person name="Emdad E.M."/>
            <person name="Islam M.M."/>
            <person name="Ahmed B."/>
            <person name="Halim A."/>
            <person name="Hossen Q.M.M."/>
            <person name="Hossain M.Z."/>
            <person name="Ahmed R."/>
            <person name="Khan M.M."/>
            <person name="Islam R."/>
            <person name="Rashid M.M."/>
            <person name="Khan S.A."/>
            <person name="Rahman M.S."/>
            <person name="Alam M."/>
        </authorList>
    </citation>
    <scope>NUCLEOTIDE SEQUENCE [LARGE SCALE GENOMIC DNA]</scope>
    <source>
        <strain evidence="3">cv. CVL-1</strain>
        <tissue evidence="2">Whole seedling</tissue>
    </source>
</reference>
<dbReference type="Proteomes" id="UP000188268">
    <property type="component" value="Unassembled WGS sequence"/>
</dbReference>
<evidence type="ECO:0000313" key="3">
    <source>
        <dbReference type="Proteomes" id="UP000188268"/>
    </source>
</evidence>
<comment type="caution">
    <text evidence="2">The sequence shown here is derived from an EMBL/GenBank/DDBJ whole genome shotgun (WGS) entry which is preliminary data.</text>
</comment>
<organism evidence="2 3">
    <name type="scientific">Corchorus capsularis</name>
    <name type="common">Jute</name>
    <dbReference type="NCBI Taxonomy" id="210143"/>
    <lineage>
        <taxon>Eukaryota</taxon>
        <taxon>Viridiplantae</taxon>
        <taxon>Streptophyta</taxon>
        <taxon>Embryophyta</taxon>
        <taxon>Tracheophyta</taxon>
        <taxon>Spermatophyta</taxon>
        <taxon>Magnoliopsida</taxon>
        <taxon>eudicotyledons</taxon>
        <taxon>Gunneridae</taxon>
        <taxon>Pentapetalae</taxon>
        <taxon>rosids</taxon>
        <taxon>malvids</taxon>
        <taxon>Malvales</taxon>
        <taxon>Malvaceae</taxon>
        <taxon>Grewioideae</taxon>
        <taxon>Apeibeae</taxon>
        <taxon>Corchorus</taxon>
    </lineage>
</organism>
<gene>
    <name evidence="2" type="ORF">CCACVL1_30257</name>
</gene>
<accession>A0A1R3FY77</accession>
<dbReference type="EMBL" id="AWWV01016033">
    <property type="protein sequence ID" value="OMO50783.1"/>
    <property type="molecule type" value="Genomic_DNA"/>
</dbReference>
<feature type="compositionally biased region" description="Basic and acidic residues" evidence="1">
    <location>
        <begin position="1"/>
        <end position="13"/>
    </location>
</feature>
<feature type="region of interest" description="Disordered" evidence="1">
    <location>
        <begin position="1"/>
        <end position="26"/>
    </location>
</feature>
<dbReference type="Gramene" id="OMO50783">
    <property type="protein sequence ID" value="OMO50783"/>
    <property type="gene ID" value="CCACVL1_30257"/>
</dbReference>
<proteinExistence type="predicted"/>